<gene>
    <name evidence="2" type="ORF">GYN02_09115</name>
</gene>
<evidence type="ECO:0000259" key="1">
    <source>
        <dbReference type="Pfam" id="PF13649"/>
    </source>
</evidence>
<dbReference type="RefSeq" id="WP_203302712.1">
    <property type="nucleotide sequence ID" value="NZ_JAAEBW010000004.1"/>
</dbReference>
<sequence length="319" mass="35786">MPDSVNCKLLANEVALIRQFQAIRITPRKALRFNSPPGPELNNLFFLSVNDVTYAGRKLLTHSDERGWYQSSCLKPSQLLGQLLSMAYTDHGLAVHFISLEDTQRHDLFNAAVQHPDSEVYFPFPLLDSTGQECTLSQEQWACTPQLAGQLDNDEQHFRDYCAFFLQTMIQPGMVIYDPACSTGTFIGSLAQAFPEAHCIGSDQSATMIEHARNRFPALVFKHMDAGLTQLASLCDVLILRFLNAEVIHRDDAHCVFKHMVNTLKPGAMLIVFGHTPVLINVRNRAQALGLRLISSLAARPGHTELFEFYVMKKPSMHN</sequence>
<dbReference type="InterPro" id="IPR041698">
    <property type="entry name" value="Methyltransf_25"/>
</dbReference>
<feature type="domain" description="Methyltransferase" evidence="1">
    <location>
        <begin position="176"/>
        <end position="267"/>
    </location>
</feature>
<evidence type="ECO:0000313" key="2">
    <source>
        <dbReference type="EMBL" id="MBM1195335.1"/>
    </source>
</evidence>
<comment type="caution">
    <text evidence="2">The sequence shown here is derived from an EMBL/GenBank/DDBJ whole genome shotgun (WGS) entry which is preliminary data.</text>
</comment>
<protein>
    <submittedName>
        <fullName evidence="2">Class I SAM-dependent methyltransferase</fullName>
    </submittedName>
</protein>
<keyword evidence="3" id="KW-1185">Reference proteome</keyword>
<dbReference type="GO" id="GO:0032259">
    <property type="term" value="P:methylation"/>
    <property type="evidence" value="ECO:0007669"/>
    <property type="project" value="UniProtKB-KW"/>
</dbReference>
<proteinExistence type="predicted"/>
<dbReference type="SUPFAM" id="SSF53335">
    <property type="entry name" value="S-adenosyl-L-methionine-dependent methyltransferases"/>
    <property type="match status" value="1"/>
</dbReference>
<dbReference type="Pfam" id="PF13649">
    <property type="entry name" value="Methyltransf_25"/>
    <property type="match status" value="1"/>
</dbReference>
<dbReference type="Gene3D" id="3.40.50.150">
    <property type="entry name" value="Vaccinia Virus protein VP39"/>
    <property type="match status" value="1"/>
</dbReference>
<reference evidence="2 3" key="1">
    <citation type="submission" date="2020-01" db="EMBL/GenBank/DDBJ databases">
        <title>Comparative genomics of meat spoilage bacteria.</title>
        <authorList>
            <person name="Hilgarth M."/>
            <person name="Vogel R.F."/>
        </authorList>
    </citation>
    <scope>NUCLEOTIDE SEQUENCE [LARGE SCALE GENOMIC DNA]</scope>
    <source>
        <strain evidence="2 3">TMW2.2077</strain>
    </source>
</reference>
<dbReference type="GO" id="GO:0008168">
    <property type="term" value="F:methyltransferase activity"/>
    <property type="evidence" value="ECO:0007669"/>
    <property type="project" value="UniProtKB-KW"/>
</dbReference>
<keyword evidence="2" id="KW-0489">Methyltransferase</keyword>
<name>A0ABS1ZFU0_9PSED</name>
<dbReference type="Proteomes" id="UP000809529">
    <property type="component" value="Unassembled WGS sequence"/>
</dbReference>
<dbReference type="InterPro" id="IPR029063">
    <property type="entry name" value="SAM-dependent_MTases_sf"/>
</dbReference>
<organism evidence="2 3">
    <name type="scientific">Pseudomonas weihenstephanensis</name>
    <dbReference type="NCBI Taxonomy" id="1608994"/>
    <lineage>
        <taxon>Bacteria</taxon>
        <taxon>Pseudomonadati</taxon>
        <taxon>Pseudomonadota</taxon>
        <taxon>Gammaproteobacteria</taxon>
        <taxon>Pseudomonadales</taxon>
        <taxon>Pseudomonadaceae</taxon>
        <taxon>Pseudomonas</taxon>
    </lineage>
</organism>
<dbReference type="EMBL" id="JAAEBW010000004">
    <property type="protein sequence ID" value="MBM1195335.1"/>
    <property type="molecule type" value="Genomic_DNA"/>
</dbReference>
<accession>A0ABS1ZFU0</accession>
<keyword evidence="2" id="KW-0808">Transferase</keyword>
<dbReference type="CDD" id="cd02440">
    <property type="entry name" value="AdoMet_MTases"/>
    <property type="match status" value="1"/>
</dbReference>
<evidence type="ECO:0000313" key="3">
    <source>
        <dbReference type="Proteomes" id="UP000809529"/>
    </source>
</evidence>